<dbReference type="Proteomes" id="UP000070539">
    <property type="component" value="Unassembled WGS sequence"/>
</dbReference>
<reference evidence="13 14" key="1">
    <citation type="submission" date="2016-01" db="EMBL/GenBank/DDBJ databases">
        <title>Genome sequence of Clostridium neopropionicum X4, DSM-3847.</title>
        <authorList>
            <person name="Poehlein A."/>
            <person name="Beck M.H."/>
            <person name="Bengelsdorf F.R."/>
            <person name="Daniel R."/>
            <person name="Duerre P."/>
        </authorList>
    </citation>
    <scope>NUCLEOTIDE SEQUENCE [LARGE SCALE GENOMIC DNA]</scope>
    <source>
        <strain evidence="13 14">DSM-3847</strain>
    </source>
</reference>
<feature type="domain" description="Flagellar M-ring C-terminal" evidence="12">
    <location>
        <begin position="256"/>
        <end position="412"/>
    </location>
</feature>
<dbReference type="Gene3D" id="3.30.300.30">
    <property type="match status" value="1"/>
</dbReference>
<keyword evidence="4" id="KW-1003">Cell membrane</keyword>
<evidence type="ECO:0000256" key="8">
    <source>
        <dbReference type="ARBA" id="ARBA00023143"/>
    </source>
</evidence>
<dbReference type="PANTHER" id="PTHR30046">
    <property type="entry name" value="FLAGELLAR M-RING PROTEIN"/>
    <property type="match status" value="1"/>
</dbReference>
<protein>
    <recommendedName>
        <fullName evidence="9">Flagellar M-ring protein</fullName>
    </recommendedName>
</protein>
<dbReference type="NCBIfam" id="TIGR00206">
    <property type="entry name" value="fliF"/>
    <property type="match status" value="1"/>
</dbReference>
<sequence length="535" mass="58808">MNAKLKELLEKGKNQLNKINPKLRKPLLLGACLVIIFSVGTAVFLNFSKSYETLFSGLNQEEATEIMTKLQEMGVEYKYGKDGVIYVPKEQEEKLKAQLVYEGYPKSGFTYDIFKDNIGLTTTDFEKNSYKLFELQNRMGATIRLFQGVKDAKVTIALAEEQKYVLNESSTQKAQASVVVVMTNGGSPTAEQVKGIQRLVSKSIPSMEMEDVVVLDGNGNDVSSSGDSISEGANKLKLEFEKHMDDSIRAKILAVLSPIYGADNVKVSVRTTVDVDKKIREIINYKAPVEGTNKGIPRTETNGVEMVKDGTAAGGVPGTETNAEVPTYTQVTADGTESYYKQQSTIDYLVNQLTEQGQIDSGSIQDISVSVAVNSETLGNISEKNLKGLIANAAGIDKENQEDKIAVVAAPFFGSDAIPTDLDNIGRNNWIIIGSIASGVFLILLLTVILIITKRRKKKKQAQLNAAFDGERTEPISQEAYLQRLKQKQQDDTENQILNLSNERGLELKNKVRDLAGDNPEISAQLLRTWLRGGE</sequence>
<gene>
    <name evidence="13" type="primary">fliF</name>
    <name evidence="13" type="ORF">CLNEO_06030</name>
</gene>
<dbReference type="PANTHER" id="PTHR30046:SF0">
    <property type="entry name" value="FLAGELLAR M-RING PROTEIN"/>
    <property type="match status" value="1"/>
</dbReference>
<keyword evidence="13" id="KW-0969">Cilium</keyword>
<dbReference type="GO" id="GO:0009431">
    <property type="term" value="C:bacterial-type flagellum basal body, MS ring"/>
    <property type="evidence" value="ECO:0007669"/>
    <property type="project" value="InterPro"/>
</dbReference>
<evidence type="ECO:0000313" key="14">
    <source>
        <dbReference type="Proteomes" id="UP000070539"/>
    </source>
</evidence>
<dbReference type="Pfam" id="PF08345">
    <property type="entry name" value="YscJ_FliF_C"/>
    <property type="match status" value="1"/>
</dbReference>
<evidence type="ECO:0000256" key="10">
    <source>
        <dbReference type="SAM" id="Phobius"/>
    </source>
</evidence>
<dbReference type="PIRSF" id="PIRSF004862">
    <property type="entry name" value="FliF"/>
    <property type="match status" value="1"/>
</dbReference>
<dbReference type="AlphaFoldDB" id="A0A136WJ37"/>
<dbReference type="GO" id="GO:0003774">
    <property type="term" value="F:cytoskeletal motor activity"/>
    <property type="evidence" value="ECO:0007669"/>
    <property type="project" value="InterPro"/>
</dbReference>
<evidence type="ECO:0000313" key="13">
    <source>
        <dbReference type="EMBL" id="KXL54497.1"/>
    </source>
</evidence>
<keyword evidence="13" id="KW-0966">Cell projection</keyword>
<dbReference type="InterPro" id="IPR043427">
    <property type="entry name" value="YscJ/FliF"/>
</dbReference>
<evidence type="ECO:0000256" key="7">
    <source>
        <dbReference type="ARBA" id="ARBA00023136"/>
    </source>
</evidence>
<name>A0A136WJ37_9FIRM</name>
<evidence type="ECO:0000259" key="12">
    <source>
        <dbReference type="Pfam" id="PF08345"/>
    </source>
</evidence>
<dbReference type="GO" id="GO:0071973">
    <property type="term" value="P:bacterial-type flagellum-dependent cell motility"/>
    <property type="evidence" value="ECO:0007669"/>
    <property type="project" value="InterPro"/>
</dbReference>
<evidence type="ECO:0000256" key="1">
    <source>
        <dbReference type="ARBA" id="ARBA00004117"/>
    </source>
</evidence>
<evidence type="ECO:0000256" key="5">
    <source>
        <dbReference type="ARBA" id="ARBA00022692"/>
    </source>
</evidence>
<evidence type="ECO:0000259" key="11">
    <source>
        <dbReference type="Pfam" id="PF01514"/>
    </source>
</evidence>
<comment type="similarity">
    <text evidence="3 9">Belongs to the FliF family.</text>
</comment>
<dbReference type="RefSeq" id="WP_066084203.1">
    <property type="nucleotide sequence ID" value="NZ_LRVM01000001.1"/>
</dbReference>
<dbReference type="GO" id="GO:0005886">
    <property type="term" value="C:plasma membrane"/>
    <property type="evidence" value="ECO:0007669"/>
    <property type="project" value="UniProtKB-SubCell"/>
</dbReference>
<comment type="function">
    <text evidence="9">The M ring may be actively involved in energy transduction.</text>
</comment>
<dbReference type="STRING" id="36847.CLNEO_06030"/>
<keyword evidence="7 10" id="KW-0472">Membrane</keyword>
<feature type="domain" description="Flagellar M-ring N-terminal" evidence="11">
    <location>
        <begin position="49"/>
        <end position="223"/>
    </location>
</feature>
<keyword evidence="13" id="KW-0282">Flagellum</keyword>
<evidence type="ECO:0000256" key="4">
    <source>
        <dbReference type="ARBA" id="ARBA00022475"/>
    </source>
</evidence>
<keyword evidence="8 9" id="KW-0975">Bacterial flagellum</keyword>
<evidence type="ECO:0000256" key="6">
    <source>
        <dbReference type="ARBA" id="ARBA00022989"/>
    </source>
</evidence>
<feature type="transmembrane region" description="Helical" evidence="10">
    <location>
        <begin position="27"/>
        <end position="47"/>
    </location>
</feature>
<dbReference type="InterPro" id="IPR006182">
    <property type="entry name" value="FliF_N_dom"/>
</dbReference>
<keyword evidence="5 10" id="KW-0812">Transmembrane</keyword>
<dbReference type="InterPro" id="IPR000067">
    <property type="entry name" value="FlgMring_FliF"/>
</dbReference>
<comment type="caution">
    <text evidence="13">The sequence shown here is derived from an EMBL/GenBank/DDBJ whole genome shotgun (WGS) entry which is preliminary data.</text>
</comment>
<dbReference type="PRINTS" id="PR01009">
    <property type="entry name" value="FLGMRINGFLIF"/>
</dbReference>
<comment type="subcellular location">
    <subcellularLocation>
        <location evidence="1 9">Bacterial flagellum basal body</location>
    </subcellularLocation>
    <subcellularLocation>
        <location evidence="2">Cell membrane</location>
        <topology evidence="2">Multi-pass membrane protein</topology>
    </subcellularLocation>
</comment>
<dbReference type="InterPro" id="IPR013556">
    <property type="entry name" value="Flag_M-ring_C"/>
</dbReference>
<keyword evidence="6 10" id="KW-1133">Transmembrane helix</keyword>
<evidence type="ECO:0000256" key="2">
    <source>
        <dbReference type="ARBA" id="ARBA00004651"/>
    </source>
</evidence>
<dbReference type="Pfam" id="PF01514">
    <property type="entry name" value="YscJ_FliF"/>
    <property type="match status" value="1"/>
</dbReference>
<dbReference type="PATRIC" id="fig|36847.3.peg.745"/>
<organism evidence="13 14">
    <name type="scientific">Anaerotignum neopropionicum</name>
    <dbReference type="NCBI Taxonomy" id="36847"/>
    <lineage>
        <taxon>Bacteria</taxon>
        <taxon>Bacillati</taxon>
        <taxon>Bacillota</taxon>
        <taxon>Clostridia</taxon>
        <taxon>Lachnospirales</taxon>
        <taxon>Anaerotignaceae</taxon>
        <taxon>Anaerotignum</taxon>
    </lineage>
</organism>
<dbReference type="InterPro" id="IPR045851">
    <property type="entry name" value="AMP-bd_C_sf"/>
</dbReference>
<evidence type="ECO:0000256" key="9">
    <source>
        <dbReference type="PIRNR" id="PIRNR004862"/>
    </source>
</evidence>
<dbReference type="EMBL" id="LRVM01000001">
    <property type="protein sequence ID" value="KXL54497.1"/>
    <property type="molecule type" value="Genomic_DNA"/>
</dbReference>
<accession>A0A136WJ37</accession>
<proteinExistence type="inferred from homology"/>
<keyword evidence="14" id="KW-1185">Reference proteome</keyword>
<feature type="transmembrane region" description="Helical" evidence="10">
    <location>
        <begin position="430"/>
        <end position="452"/>
    </location>
</feature>
<evidence type="ECO:0000256" key="3">
    <source>
        <dbReference type="ARBA" id="ARBA00007971"/>
    </source>
</evidence>
<dbReference type="OrthoDB" id="9807026at2"/>